<feature type="region of interest" description="Disordered" evidence="1">
    <location>
        <begin position="1"/>
        <end position="21"/>
    </location>
</feature>
<protein>
    <submittedName>
        <fullName evidence="2">Uncharacterized protein</fullName>
    </submittedName>
</protein>
<evidence type="ECO:0000313" key="2">
    <source>
        <dbReference type="EMBL" id="KYM79250.1"/>
    </source>
</evidence>
<reference evidence="2 3" key="1">
    <citation type="submission" date="2015-09" db="EMBL/GenBank/DDBJ databases">
        <title>Atta colombica WGS genome.</title>
        <authorList>
            <person name="Nygaard S."/>
            <person name="Hu H."/>
            <person name="Boomsma J."/>
            <person name="Zhang G."/>
        </authorList>
    </citation>
    <scope>NUCLEOTIDE SEQUENCE [LARGE SCALE GENOMIC DNA]</scope>
    <source>
        <strain evidence="2">Treedump-2</strain>
        <tissue evidence="2">Whole body</tissue>
    </source>
</reference>
<feature type="compositionally biased region" description="Basic and acidic residues" evidence="1">
    <location>
        <begin position="12"/>
        <end position="21"/>
    </location>
</feature>
<name>A0A195B4Q0_9HYME</name>
<feature type="region of interest" description="Disordered" evidence="1">
    <location>
        <begin position="81"/>
        <end position="108"/>
    </location>
</feature>
<evidence type="ECO:0000256" key="1">
    <source>
        <dbReference type="SAM" id="MobiDB-lite"/>
    </source>
</evidence>
<proteinExistence type="predicted"/>
<dbReference type="Proteomes" id="UP000078540">
    <property type="component" value="Unassembled WGS sequence"/>
</dbReference>
<evidence type="ECO:0000313" key="3">
    <source>
        <dbReference type="Proteomes" id="UP000078540"/>
    </source>
</evidence>
<organism evidence="2 3">
    <name type="scientific">Atta colombica</name>
    <dbReference type="NCBI Taxonomy" id="520822"/>
    <lineage>
        <taxon>Eukaryota</taxon>
        <taxon>Metazoa</taxon>
        <taxon>Ecdysozoa</taxon>
        <taxon>Arthropoda</taxon>
        <taxon>Hexapoda</taxon>
        <taxon>Insecta</taxon>
        <taxon>Pterygota</taxon>
        <taxon>Neoptera</taxon>
        <taxon>Endopterygota</taxon>
        <taxon>Hymenoptera</taxon>
        <taxon>Apocrita</taxon>
        <taxon>Aculeata</taxon>
        <taxon>Formicoidea</taxon>
        <taxon>Formicidae</taxon>
        <taxon>Myrmicinae</taxon>
        <taxon>Atta</taxon>
    </lineage>
</organism>
<keyword evidence="3" id="KW-1185">Reference proteome</keyword>
<gene>
    <name evidence="2" type="ORF">ALC53_10416</name>
</gene>
<dbReference type="EMBL" id="KQ976618">
    <property type="protein sequence ID" value="KYM79250.1"/>
    <property type="molecule type" value="Genomic_DNA"/>
</dbReference>
<sequence>MTEAVGGYRGSVESRGRKGVEKGGLGGWLVMHCANSPRRGHVTRTPGLSLIAPRRNVGHTVPTKHCTLHLTSFRRAILKVEERQRDGGMDAEDVSPSGDTLKRRSGAL</sequence>
<dbReference type="AlphaFoldDB" id="A0A195B4Q0"/>
<accession>A0A195B4Q0</accession>